<dbReference type="CDD" id="cd14748">
    <property type="entry name" value="PBP2_UgpB"/>
    <property type="match status" value="1"/>
</dbReference>
<organism evidence="5 6">
    <name type="scientific">Breznakiella homolactica</name>
    <dbReference type="NCBI Taxonomy" id="2798577"/>
    <lineage>
        <taxon>Bacteria</taxon>
        <taxon>Pseudomonadati</taxon>
        <taxon>Spirochaetota</taxon>
        <taxon>Spirochaetia</taxon>
        <taxon>Spirochaetales</taxon>
        <taxon>Breznakiellaceae</taxon>
        <taxon>Breznakiella</taxon>
    </lineage>
</organism>
<keyword evidence="3 4" id="KW-0732">Signal</keyword>
<proteinExistence type="inferred from homology"/>
<dbReference type="InterPro" id="IPR006059">
    <property type="entry name" value="SBP"/>
</dbReference>
<evidence type="ECO:0000313" key="6">
    <source>
        <dbReference type="Proteomes" id="UP000595917"/>
    </source>
</evidence>
<dbReference type="KEGG" id="bhc:JFL75_07895"/>
<dbReference type="GO" id="GO:0042956">
    <property type="term" value="P:maltodextrin transmembrane transport"/>
    <property type="evidence" value="ECO:0007669"/>
    <property type="project" value="TreeGrafter"/>
</dbReference>
<feature type="chain" id="PRO_5031543788" evidence="4">
    <location>
        <begin position="22"/>
        <end position="424"/>
    </location>
</feature>
<dbReference type="RefSeq" id="WP_215628132.1">
    <property type="nucleotide sequence ID" value="NZ_CP067089.2"/>
</dbReference>
<gene>
    <name evidence="5" type="ORF">JFL75_07895</name>
</gene>
<dbReference type="SUPFAM" id="SSF53850">
    <property type="entry name" value="Periplasmic binding protein-like II"/>
    <property type="match status" value="1"/>
</dbReference>
<dbReference type="PROSITE" id="PS51257">
    <property type="entry name" value="PROKAR_LIPOPROTEIN"/>
    <property type="match status" value="1"/>
</dbReference>
<dbReference type="AlphaFoldDB" id="A0A7T7XQV7"/>
<dbReference type="EMBL" id="CP067089">
    <property type="protein sequence ID" value="QQO10827.1"/>
    <property type="molecule type" value="Genomic_DNA"/>
</dbReference>
<dbReference type="PANTHER" id="PTHR30061">
    <property type="entry name" value="MALTOSE-BINDING PERIPLASMIC PROTEIN"/>
    <property type="match status" value="1"/>
</dbReference>
<evidence type="ECO:0000256" key="2">
    <source>
        <dbReference type="ARBA" id="ARBA00022448"/>
    </source>
</evidence>
<dbReference type="PANTHER" id="PTHR30061:SF50">
    <property type="entry name" value="MALTOSE_MALTODEXTRIN-BINDING PERIPLASMIC PROTEIN"/>
    <property type="match status" value="1"/>
</dbReference>
<evidence type="ECO:0000256" key="3">
    <source>
        <dbReference type="ARBA" id="ARBA00022729"/>
    </source>
</evidence>
<evidence type="ECO:0000256" key="4">
    <source>
        <dbReference type="SAM" id="SignalP"/>
    </source>
</evidence>
<dbReference type="Pfam" id="PF01547">
    <property type="entry name" value="SBP_bac_1"/>
    <property type="match status" value="1"/>
</dbReference>
<name>A0A7T7XQV7_9SPIR</name>
<feature type="signal peptide" evidence="4">
    <location>
        <begin position="1"/>
        <end position="21"/>
    </location>
</feature>
<dbReference type="Proteomes" id="UP000595917">
    <property type="component" value="Chromosome"/>
</dbReference>
<keyword evidence="6" id="KW-1185">Reference proteome</keyword>
<evidence type="ECO:0000256" key="1">
    <source>
        <dbReference type="ARBA" id="ARBA00008520"/>
    </source>
</evidence>
<dbReference type="Gene3D" id="3.40.190.10">
    <property type="entry name" value="Periplasmic binding protein-like II"/>
    <property type="match status" value="2"/>
</dbReference>
<dbReference type="GO" id="GO:0015768">
    <property type="term" value="P:maltose transport"/>
    <property type="evidence" value="ECO:0007669"/>
    <property type="project" value="TreeGrafter"/>
</dbReference>
<evidence type="ECO:0000313" key="5">
    <source>
        <dbReference type="EMBL" id="QQO10827.1"/>
    </source>
</evidence>
<dbReference type="GO" id="GO:1901982">
    <property type="term" value="F:maltose binding"/>
    <property type="evidence" value="ECO:0007669"/>
    <property type="project" value="TreeGrafter"/>
</dbReference>
<keyword evidence="2" id="KW-0813">Transport</keyword>
<reference evidence="5" key="1">
    <citation type="submission" date="2021-01" db="EMBL/GenBank/DDBJ databases">
        <title>Description of Breznakiella homolactica.</title>
        <authorList>
            <person name="Song Y."/>
            <person name="Brune A."/>
        </authorList>
    </citation>
    <scope>NUCLEOTIDE SEQUENCE</scope>
    <source>
        <strain evidence="5">RmG30</strain>
    </source>
</reference>
<dbReference type="GO" id="GO:0055052">
    <property type="term" value="C:ATP-binding cassette (ABC) transporter complex, substrate-binding subunit-containing"/>
    <property type="evidence" value="ECO:0007669"/>
    <property type="project" value="TreeGrafter"/>
</dbReference>
<accession>A0A7T7XQV7</accession>
<sequence>MQGKKLSGSILLLFAALSFFIGCSKSNEAGAAASGKETGEITLMIINSFTKTPEDPIYKAAEDYYNRTGVKVTIEAVPSTNIKDKFTTAALAGSGPDIVTLDNAGWTADLAAIGLLAPIDNKLSEIRSELLPDALATNVYKGVTYGVPWYVNNMVMYYNKAMFAKAGITAPPANWQQLEDAVRKLKAIGKYGLNFPIGSPGGYTVCAFLMQNGNEIIDTSGSEPKVVFNSRSGVEALTFITDLYTKYKGMPESVKSTLSWDQVFAPFIQEDAGIVFSGDWAIAAIKAGNPNLDYGIAPLPVGREAASILGGYNLAINKNSKKPDLAWDFIKWLSESEQSKLLAEYNRISARRDTVESDFVKENPIYSVFVQETVNSKSRPVVTQWQQIQTYLGDAFASVILGEYSPQQALDKYAKLSEELIANQ</sequence>
<comment type="similarity">
    <text evidence="1">Belongs to the bacterial solute-binding protein 1 family.</text>
</comment>
<protein>
    <submittedName>
        <fullName evidence="5">ABC transporter substrate-binding protein</fullName>
    </submittedName>
</protein>